<gene>
    <name evidence="7" type="ORF">ACFOLH_12335</name>
</gene>
<dbReference type="GO" id="GO:0008483">
    <property type="term" value="F:transaminase activity"/>
    <property type="evidence" value="ECO:0007669"/>
    <property type="project" value="UniProtKB-KW"/>
</dbReference>
<dbReference type="Pfam" id="PF00155">
    <property type="entry name" value="Aminotran_1_2"/>
    <property type="match status" value="1"/>
</dbReference>
<dbReference type="InterPro" id="IPR050859">
    <property type="entry name" value="Class-I_PLP-dep_aminotransf"/>
</dbReference>
<keyword evidence="3" id="KW-0808">Transferase</keyword>
<dbReference type="Proteomes" id="UP001595685">
    <property type="component" value="Unassembled WGS sequence"/>
</dbReference>
<protein>
    <submittedName>
        <fullName evidence="7">PLP-dependent aminotransferase family protein</fullName>
    </submittedName>
</protein>
<feature type="region of interest" description="Disordered" evidence="5">
    <location>
        <begin position="395"/>
        <end position="414"/>
    </location>
</feature>
<dbReference type="RefSeq" id="WP_376984446.1">
    <property type="nucleotide sequence ID" value="NZ_JBBEOI010000065.1"/>
</dbReference>
<sequence length="414" mass="43836">MTASEIRALFAVASRPEVVSLAGGMPTLDALPLGEVAEIVRRCAAEQASVALQYGSGQGDSLAREQIVDVMTTVGVTCDPDDVVVTTGSQHALDLLVRILVDPGDVVLVESPSYVGALGVLRSYEADIRHVETGPQGAEPAAVAAAVAQARSEGRRVKALYVVPHHQNPSGATTSAARRVELLEQCRRDGVLVIEDDPYALLGFDSEPLAAMRSLDPGGVVYLGSFSKTFAPGLRVGWAVAPPAIRAKLVLAAEASVLCPSMFSQRVVATYLAGSDWRAHVKVLRGTYRERRDALLGALEQQLPQAHATRPEGGFFTWVRLPEGVDAAAMLPRAVAARVAYVPGTAFHADGGGSDHVRLSFCFPTPERLVEGVRRLTAVVAAEQELVQTFGSTLRPDDARTLPAHADRPASDTA</sequence>
<comment type="cofactor">
    <cofactor evidence="1">
        <name>pyridoxal 5'-phosphate</name>
        <dbReference type="ChEBI" id="CHEBI:597326"/>
    </cofactor>
</comment>
<evidence type="ECO:0000256" key="1">
    <source>
        <dbReference type="ARBA" id="ARBA00001933"/>
    </source>
</evidence>
<evidence type="ECO:0000256" key="2">
    <source>
        <dbReference type="ARBA" id="ARBA00022576"/>
    </source>
</evidence>
<evidence type="ECO:0000259" key="6">
    <source>
        <dbReference type="Pfam" id="PF00155"/>
    </source>
</evidence>
<comment type="caution">
    <text evidence="7">The sequence shown here is derived from an EMBL/GenBank/DDBJ whole genome shotgun (WGS) entry which is preliminary data.</text>
</comment>
<keyword evidence="4" id="KW-0663">Pyridoxal phosphate</keyword>
<dbReference type="Gene3D" id="3.90.1150.10">
    <property type="entry name" value="Aspartate Aminotransferase, domain 1"/>
    <property type="match status" value="1"/>
</dbReference>
<evidence type="ECO:0000256" key="5">
    <source>
        <dbReference type="SAM" id="MobiDB-lite"/>
    </source>
</evidence>
<dbReference type="InterPro" id="IPR015422">
    <property type="entry name" value="PyrdxlP-dep_Trfase_small"/>
</dbReference>
<dbReference type="PANTHER" id="PTHR42790:SF19">
    <property type="entry name" value="KYNURENINE_ALPHA-AMINOADIPATE AMINOTRANSFERASE, MITOCHONDRIAL"/>
    <property type="match status" value="1"/>
</dbReference>
<accession>A0ABV7WI80</accession>
<evidence type="ECO:0000256" key="4">
    <source>
        <dbReference type="ARBA" id="ARBA00022898"/>
    </source>
</evidence>
<dbReference type="EMBL" id="JBHRWW010000007">
    <property type="protein sequence ID" value="MFC3689132.1"/>
    <property type="molecule type" value="Genomic_DNA"/>
</dbReference>
<organism evidence="7 8">
    <name type="scientific">Aquipuribacter hungaricus</name>
    <dbReference type="NCBI Taxonomy" id="545624"/>
    <lineage>
        <taxon>Bacteria</taxon>
        <taxon>Bacillati</taxon>
        <taxon>Actinomycetota</taxon>
        <taxon>Actinomycetes</taxon>
        <taxon>Micrococcales</taxon>
        <taxon>Intrasporangiaceae</taxon>
        <taxon>Aquipuribacter</taxon>
    </lineage>
</organism>
<dbReference type="Gene3D" id="3.40.640.10">
    <property type="entry name" value="Type I PLP-dependent aspartate aminotransferase-like (Major domain)"/>
    <property type="match status" value="1"/>
</dbReference>
<feature type="domain" description="Aminotransferase class I/classII large" evidence="6">
    <location>
        <begin position="18"/>
        <end position="376"/>
    </location>
</feature>
<proteinExistence type="predicted"/>
<evidence type="ECO:0000313" key="7">
    <source>
        <dbReference type="EMBL" id="MFC3689132.1"/>
    </source>
</evidence>
<dbReference type="PANTHER" id="PTHR42790">
    <property type="entry name" value="AMINOTRANSFERASE"/>
    <property type="match status" value="1"/>
</dbReference>
<keyword evidence="2 7" id="KW-0032">Aminotransferase</keyword>
<dbReference type="InterPro" id="IPR004839">
    <property type="entry name" value="Aminotransferase_I/II_large"/>
</dbReference>
<reference evidence="8" key="1">
    <citation type="journal article" date="2019" name="Int. J. Syst. Evol. Microbiol.">
        <title>The Global Catalogue of Microorganisms (GCM) 10K type strain sequencing project: providing services to taxonomists for standard genome sequencing and annotation.</title>
        <authorList>
            <consortium name="The Broad Institute Genomics Platform"/>
            <consortium name="The Broad Institute Genome Sequencing Center for Infectious Disease"/>
            <person name="Wu L."/>
            <person name="Ma J."/>
        </authorList>
    </citation>
    <scope>NUCLEOTIDE SEQUENCE [LARGE SCALE GENOMIC DNA]</scope>
    <source>
        <strain evidence="8">NCAIM B.02333</strain>
    </source>
</reference>
<keyword evidence="8" id="KW-1185">Reference proteome</keyword>
<dbReference type="InterPro" id="IPR015421">
    <property type="entry name" value="PyrdxlP-dep_Trfase_major"/>
</dbReference>
<evidence type="ECO:0000256" key="3">
    <source>
        <dbReference type="ARBA" id="ARBA00022679"/>
    </source>
</evidence>
<evidence type="ECO:0000313" key="8">
    <source>
        <dbReference type="Proteomes" id="UP001595685"/>
    </source>
</evidence>
<dbReference type="SUPFAM" id="SSF53383">
    <property type="entry name" value="PLP-dependent transferases"/>
    <property type="match status" value="1"/>
</dbReference>
<name>A0ABV7WI80_9MICO</name>
<dbReference type="CDD" id="cd00609">
    <property type="entry name" value="AAT_like"/>
    <property type="match status" value="1"/>
</dbReference>
<dbReference type="InterPro" id="IPR015424">
    <property type="entry name" value="PyrdxlP-dep_Trfase"/>
</dbReference>